<dbReference type="RefSeq" id="WP_013277330.1">
    <property type="nucleotide sequence ID" value="NC_014378.1"/>
</dbReference>
<accession>D9QU91</accession>
<feature type="domain" description="SLH" evidence="2">
    <location>
        <begin position="81"/>
        <end position="144"/>
    </location>
</feature>
<gene>
    <name evidence="3" type="ordered locus">Acear_0337</name>
</gene>
<organism evidence="3 4">
    <name type="scientific">Acetohalobium arabaticum (strain ATCC 49924 / DSM 5501 / Z-7288)</name>
    <dbReference type="NCBI Taxonomy" id="574087"/>
    <lineage>
        <taxon>Bacteria</taxon>
        <taxon>Bacillati</taxon>
        <taxon>Bacillota</taxon>
        <taxon>Clostridia</taxon>
        <taxon>Halanaerobiales</taxon>
        <taxon>Halobacteroidaceae</taxon>
        <taxon>Acetohalobium</taxon>
    </lineage>
</organism>
<dbReference type="HOGENOM" id="CLU_695930_0_0_9"/>
<sequence length="431" mass="47912">MQKKIISIILSAILIVAVSLPIMANNYATDIEGHWANTHITELLADNILSTYYDGQFKPQQPITRGEFAVGLAKGLDLDVVSVTNLTDIQSHPAKGYIAALVHQEIITGYPDNTFRPERQISRAELVTMLMRALELNKTETEINLKGINYDDIPAEDYWANNFINLASRLEIIDGYPDGSFRPNNKVTRAEAAKMLNQTLKLRVIDGSLKAAYPLSNKIRVQKQDGSEIIIDVANNALVGRNNRLVDLDSLMTDDSLHLIVNEFNKIKYLKAYGMVTTDDIATEVSDLTGGIFNPDEVKDLSQGDLKVIESKAKEQVSEITNGFVTPNDLDLIANGKYGLLKPKMRLGIEMELINQGLTYEEAKAILDTDWNALEDFGKTRLVEAVAIQAGLPVDVTDALLEQNWTRLRRLAEIELIQRATAEVLTSDLLS</sequence>
<proteinExistence type="predicted"/>
<dbReference type="Pfam" id="PF00395">
    <property type="entry name" value="SLH"/>
    <property type="match status" value="3"/>
</dbReference>
<dbReference type="AlphaFoldDB" id="D9QU91"/>
<dbReference type="PANTHER" id="PTHR43308:SF5">
    <property type="entry name" value="S-LAYER PROTEIN _ PEPTIDOGLYCAN ENDO-BETA-N-ACETYLGLUCOSAMINIDASE"/>
    <property type="match status" value="1"/>
</dbReference>
<dbReference type="OrthoDB" id="174569at2"/>
<reference evidence="3 4" key="1">
    <citation type="journal article" date="2010" name="Stand. Genomic Sci.">
        <title>Complete genome sequence of Acetohalobium arabaticum type strain (Z-7288).</title>
        <authorList>
            <person name="Sikorski J."/>
            <person name="Lapidus A."/>
            <person name="Chertkov O."/>
            <person name="Lucas S."/>
            <person name="Copeland A."/>
            <person name="Glavina Del Rio T."/>
            <person name="Nolan M."/>
            <person name="Tice H."/>
            <person name="Cheng J.F."/>
            <person name="Han C."/>
            <person name="Brambilla E."/>
            <person name="Pitluck S."/>
            <person name="Liolios K."/>
            <person name="Ivanova N."/>
            <person name="Mavromatis K."/>
            <person name="Mikhailova N."/>
            <person name="Pati A."/>
            <person name="Bruce D."/>
            <person name="Detter C."/>
            <person name="Tapia R."/>
            <person name="Goodwin L."/>
            <person name="Chen A."/>
            <person name="Palaniappan K."/>
            <person name="Land M."/>
            <person name="Hauser L."/>
            <person name="Chang Y.J."/>
            <person name="Jeffries C.D."/>
            <person name="Rohde M."/>
            <person name="Goker M."/>
            <person name="Spring S."/>
            <person name="Woyke T."/>
            <person name="Bristow J."/>
            <person name="Eisen J.A."/>
            <person name="Markowitz V."/>
            <person name="Hugenholtz P."/>
            <person name="Kyrpides N.C."/>
            <person name="Klenk H.P."/>
        </authorList>
    </citation>
    <scope>NUCLEOTIDE SEQUENCE [LARGE SCALE GENOMIC DNA]</scope>
    <source>
        <strain evidence="4">ATCC 49924 / DSM 5501 / Z-7288</strain>
    </source>
</reference>
<keyword evidence="4" id="KW-1185">Reference proteome</keyword>
<dbReference type="PROSITE" id="PS51272">
    <property type="entry name" value="SLH"/>
    <property type="match status" value="3"/>
</dbReference>
<evidence type="ECO:0000259" key="2">
    <source>
        <dbReference type="PROSITE" id="PS51272"/>
    </source>
</evidence>
<dbReference type="EMBL" id="CP002105">
    <property type="protein sequence ID" value="ADL11884.1"/>
    <property type="molecule type" value="Genomic_DNA"/>
</dbReference>
<protein>
    <submittedName>
        <fullName evidence="3">S-layer domain protein</fullName>
    </submittedName>
</protein>
<name>D9QU91_ACEAZ</name>
<dbReference type="STRING" id="574087.Acear_0337"/>
<dbReference type="InterPro" id="IPR051465">
    <property type="entry name" value="Cell_Envelope_Struct_Comp"/>
</dbReference>
<dbReference type="KEGG" id="aar:Acear_0337"/>
<evidence type="ECO:0000256" key="1">
    <source>
        <dbReference type="ARBA" id="ARBA00022737"/>
    </source>
</evidence>
<dbReference type="eggNOG" id="COG1404">
    <property type="taxonomic scope" value="Bacteria"/>
</dbReference>
<feature type="domain" description="SLH" evidence="2">
    <location>
        <begin position="147"/>
        <end position="210"/>
    </location>
</feature>
<keyword evidence="1" id="KW-0677">Repeat</keyword>
<evidence type="ECO:0000313" key="4">
    <source>
        <dbReference type="Proteomes" id="UP000001661"/>
    </source>
</evidence>
<dbReference type="InterPro" id="IPR001119">
    <property type="entry name" value="SLH_dom"/>
</dbReference>
<dbReference type="Proteomes" id="UP000001661">
    <property type="component" value="Chromosome"/>
</dbReference>
<evidence type="ECO:0000313" key="3">
    <source>
        <dbReference type="EMBL" id="ADL11884.1"/>
    </source>
</evidence>
<dbReference type="PANTHER" id="PTHR43308">
    <property type="entry name" value="OUTER MEMBRANE PROTEIN ALPHA-RELATED"/>
    <property type="match status" value="1"/>
</dbReference>
<feature type="domain" description="SLH" evidence="2">
    <location>
        <begin position="23"/>
        <end position="80"/>
    </location>
</feature>